<accession>A0A074Z1C3</accession>
<organism evidence="2 3">
    <name type="scientific">Opisthorchis viverrini</name>
    <name type="common">Southeast Asian liver fluke</name>
    <dbReference type="NCBI Taxonomy" id="6198"/>
    <lineage>
        <taxon>Eukaryota</taxon>
        <taxon>Metazoa</taxon>
        <taxon>Spiralia</taxon>
        <taxon>Lophotrochozoa</taxon>
        <taxon>Platyhelminthes</taxon>
        <taxon>Trematoda</taxon>
        <taxon>Digenea</taxon>
        <taxon>Opisthorchiida</taxon>
        <taxon>Opisthorchiata</taxon>
        <taxon>Opisthorchiidae</taxon>
        <taxon>Opisthorchis</taxon>
    </lineage>
</organism>
<evidence type="ECO:0000313" key="2">
    <source>
        <dbReference type="EMBL" id="KER20763.1"/>
    </source>
</evidence>
<feature type="region of interest" description="Disordered" evidence="1">
    <location>
        <begin position="40"/>
        <end position="67"/>
    </location>
</feature>
<dbReference type="KEGG" id="ovi:T265_15246"/>
<reference evidence="2 3" key="1">
    <citation type="submission" date="2013-11" db="EMBL/GenBank/DDBJ databases">
        <title>Opisthorchis viverrini - life in the bile duct.</title>
        <authorList>
            <person name="Young N.D."/>
            <person name="Nagarajan N."/>
            <person name="Lin S.J."/>
            <person name="Korhonen P.K."/>
            <person name="Jex A.R."/>
            <person name="Hall R.S."/>
            <person name="Safavi-Hemami H."/>
            <person name="Kaewkong W."/>
            <person name="Bertrand D."/>
            <person name="Gao S."/>
            <person name="Seet Q."/>
            <person name="Wongkham S."/>
            <person name="Teh B.T."/>
            <person name="Wongkham C."/>
            <person name="Intapan P.M."/>
            <person name="Maleewong W."/>
            <person name="Yang X."/>
            <person name="Hu M."/>
            <person name="Wang Z."/>
            <person name="Hofmann A."/>
            <person name="Sternberg P.W."/>
            <person name="Tan P."/>
            <person name="Wang J."/>
            <person name="Gasser R.B."/>
        </authorList>
    </citation>
    <scope>NUCLEOTIDE SEQUENCE [LARGE SCALE GENOMIC DNA]</scope>
</reference>
<dbReference type="GeneID" id="20329411"/>
<dbReference type="RefSeq" id="XP_009175492.1">
    <property type="nucleotide sequence ID" value="XM_009177228.1"/>
</dbReference>
<keyword evidence="3" id="KW-1185">Reference proteome</keyword>
<evidence type="ECO:0000313" key="3">
    <source>
        <dbReference type="Proteomes" id="UP000054324"/>
    </source>
</evidence>
<feature type="non-terminal residue" evidence="2">
    <location>
        <position position="1"/>
    </location>
</feature>
<gene>
    <name evidence="2" type="ORF">T265_15246</name>
</gene>
<protein>
    <submittedName>
        <fullName evidence="2">Uncharacterized protein</fullName>
    </submittedName>
</protein>
<dbReference type="EMBL" id="KL597024">
    <property type="protein sequence ID" value="KER20763.1"/>
    <property type="molecule type" value="Genomic_DNA"/>
</dbReference>
<proteinExistence type="predicted"/>
<name>A0A074Z1C3_OPIVI</name>
<sequence>ALGYPSRIDPSQTISWLGILDKTALPKTVGGTQAQRIDNLRLHDNETSASRGGAAFGHTSRKYRDSA</sequence>
<dbReference type="Proteomes" id="UP000054324">
    <property type="component" value="Unassembled WGS sequence"/>
</dbReference>
<dbReference type="AlphaFoldDB" id="A0A074Z1C3"/>
<dbReference type="CTD" id="20329411"/>
<evidence type="ECO:0000256" key="1">
    <source>
        <dbReference type="SAM" id="MobiDB-lite"/>
    </source>
</evidence>